<sequence length="633" mass="72547">MILVLILVLNLFSISNSFYLPGVAPHSFSSGESVELKVNKLSSIHTQLPYDYYSLRFCKPKDGVKPYSENLGEFLRGDRIENSAYEIYMLQEEYCKVLCQVSLKLHDVTVFKNAIKRQYHHNWIVDNLPAASILDSDEFVTTQYVGFPVGYSVGNTYYIYNHVNIILEYSTVDADGHRIVGFYVEPLSVQHSFGTGLDWDGKGTPPKPLTCSENKHLDFDLIKDHQRLAAGKLLYTYGVEWKKSDIQWVSRWDVYLSMNHAIPDKVHWFSIINSVLIVLFLAFMVAMILYRTLNHDINKYNKLPTDEDRAEEKEESGWKLVHADVFRPPTEYPMLFCVLIGTGVQLSICACLLIIFAAIGFLSPANRGSIMMGMLLFFVLMGAFAGFTSARLYKTFHGKQWQRCTLLTATLFPGILFIVFFGLDIIVWFYGSTGAVPFLSMLAVLTLWFGISVPLVFLGAYFGYKRDPIEFPVVTSNIPRQIPTQPWYLHPVISLLLGGILPFGACFVELFFVMSSIWLDQYYYVFGFLFVVYLILIITCAEITIVINYFLLCSEDYRWWWRSIITSGSTAIYVFLYSIAYFSRLEGNMFVTYLLYFGYMGIISLGVFLITGMVGFFSSFYFNYKIYASIKVD</sequence>
<feature type="chain" id="PRO_5031610645" description="Transmembrane 9 superfamily member" evidence="7">
    <location>
        <begin position="18"/>
        <end position="633"/>
    </location>
</feature>
<feature type="transmembrane region" description="Helical" evidence="7">
    <location>
        <begin position="368"/>
        <end position="393"/>
    </location>
</feature>
<feature type="transmembrane region" description="Helical" evidence="7">
    <location>
        <begin position="495"/>
        <end position="518"/>
    </location>
</feature>
<organism evidence="8">
    <name type="scientific">Chromulina nebulosa</name>
    <dbReference type="NCBI Taxonomy" id="96789"/>
    <lineage>
        <taxon>Eukaryota</taxon>
        <taxon>Sar</taxon>
        <taxon>Stramenopiles</taxon>
        <taxon>Ochrophyta</taxon>
        <taxon>Chrysophyceae</taxon>
        <taxon>Chromulinales</taxon>
        <taxon>Chromulinaceae</taxon>
        <taxon>Chromulina</taxon>
    </lineage>
</organism>
<evidence type="ECO:0000256" key="4">
    <source>
        <dbReference type="ARBA" id="ARBA00022729"/>
    </source>
</evidence>
<feature type="transmembrane region" description="Helical" evidence="7">
    <location>
        <begin position="268"/>
        <end position="290"/>
    </location>
</feature>
<gene>
    <name evidence="8" type="ORF">CNEB1095_LOCUS2893</name>
</gene>
<evidence type="ECO:0000256" key="1">
    <source>
        <dbReference type="ARBA" id="ARBA00004141"/>
    </source>
</evidence>
<accession>A0A7S0SYK0</accession>
<dbReference type="PANTHER" id="PTHR10766:SF111">
    <property type="entry name" value="TRANSMEMBRANE 9 SUPERFAMILY MEMBER 2"/>
    <property type="match status" value="1"/>
</dbReference>
<feature type="transmembrane region" description="Helical" evidence="7">
    <location>
        <begin position="524"/>
        <end position="552"/>
    </location>
</feature>
<evidence type="ECO:0000256" key="3">
    <source>
        <dbReference type="ARBA" id="ARBA00022692"/>
    </source>
</evidence>
<evidence type="ECO:0000256" key="6">
    <source>
        <dbReference type="ARBA" id="ARBA00023136"/>
    </source>
</evidence>
<keyword evidence="4 7" id="KW-0732">Signal</keyword>
<keyword evidence="3 7" id="KW-0812">Transmembrane</keyword>
<feature type="transmembrane region" description="Helical" evidence="7">
    <location>
        <begin position="405"/>
        <end position="430"/>
    </location>
</feature>
<feature type="signal peptide" evidence="7">
    <location>
        <begin position="1"/>
        <end position="17"/>
    </location>
</feature>
<name>A0A7S0SYK0_9STRA</name>
<feature type="transmembrane region" description="Helical" evidence="7">
    <location>
        <begin position="335"/>
        <end position="362"/>
    </location>
</feature>
<comment type="subcellular location">
    <subcellularLocation>
        <location evidence="1">Membrane</location>
        <topology evidence="1">Multi-pass membrane protein</topology>
    </subcellularLocation>
</comment>
<reference evidence="8" key="1">
    <citation type="submission" date="2021-01" db="EMBL/GenBank/DDBJ databases">
        <authorList>
            <person name="Corre E."/>
            <person name="Pelletier E."/>
            <person name="Niang G."/>
            <person name="Scheremetjew M."/>
            <person name="Finn R."/>
            <person name="Kale V."/>
            <person name="Holt S."/>
            <person name="Cochrane G."/>
            <person name="Meng A."/>
            <person name="Brown T."/>
            <person name="Cohen L."/>
        </authorList>
    </citation>
    <scope>NUCLEOTIDE SEQUENCE</scope>
    <source>
        <strain evidence="8">UTEXLB2642</strain>
    </source>
</reference>
<dbReference type="Pfam" id="PF02990">
    <property type="entry name" value="EMP70"/>
    <property type="match status" value="1"/>
</dbReference>
<evidence type="ECO:0000313" key="8">
    <source>
        <dbReference type="EMBL" id="CAD8718568.1"/>
    </source>
</evidence>
<feature type="transmembrane region" description="Helical" evidence="7">
    <location>
        <begin position="594"/>
        <end position="622"/>
    </location>
</feature>
<evidence type="ECO:0000256" key="5">
    <source>
        <dbReference type="ARBA" id="ARBA00022989"/>
    </source>
</evidence>
<keyword evidence="6 7" id="KW-0472">Membrane</keyword>
<evidence type="ECO:0000256" key="2">
    <source>
        <dbReference type="ARBA" id="ARBA00005227"/>
    </source>
</evidence>
<evidence type="ECO:0000256" key="7">
    <source>
        <dbReference type="RuleBase" id="RU363079"/>
    </source>
</evidence>
<dbReference type="GO" id="GO:0005737">
    <property type="term" value="C:cytoplasm"/>
    <property type="evidence" value="ECO:0007669"/>
    <property type="project" value="UniProtKB-ARBA"/>
</dbReference>
<comment type="similarity">
    <text evidence="2 7">Belongs to the nonaspanin (TM9SF) (TC 9.A.2) family.</text>
</comment>
<dbReference type="GO" id="GO:0016020">
    <property type="term" value="C:membrane"/>
    <property type="evidence" value="ECO:0007669"/>
    <property type="project" value="UniProtKB-SubCell"/>
</dbReference>
<dbReference type="GO" id="GO:0072657">
    <property type="term" value="P:protein localization to membrane"/>
    <property type="evidence" value="ECO:0007669"/>
    <property type="project" value="TreeGrafter"/>
</dbReference>
<dbReference type="PANTHER" id="PTHR10766">
    <property type="entry name" value="TRANSMEMBRANE 9 SUPERFAMILY PROTEIN"/>
    <property type="match status" value="1"/>
</dbReference>
<dbReference type="InterPro" id="IPR004240">
    <property type="entry name" value="EMP70"/>
</dbReference>
<keyword evidence="5 7" id="KW-1133">Transmembrane helix</keyword>
<proteinExistence type="inferred from homology"/>
<dbReference type="EMBL" id="HBFD01004440">
    <property type="protein sequence ID" value="CAD8718568.1"/>
    <property type="molecule type" value="Transcribed_RNA"/>
</dbReference>
<protein>
    <recommendedName>
        <fullName evidence="7">Transmembrane 9 superfamily member</fullName>
    </recommendedName>
</protein>
<feature type="transmembrane region" description="Helical" evidence="7">
    <location>
        <begin position="559"/>
        <end position="582"/>
    </location>
</feature>
<dbReference type="AlphaFoldDB" id="A0A7S0SYK0"/>
<feature type="transmembrane region" description="Helical" evidence="7">
    <location>
        <begin position="436"/>
        <end position="462"/>
    </location>
</feature>